<reference evidence="3 4" key="1">
    <citation type="journal article" date="2013" name="Genome Announc.">
        <title>Complete Genome Sequence of Leifsonia xyli subsp. cynodontis Strain DSM46306, a Gram-Positive Bacterial Pathogen of Grasses.</title>
        <authorList>
            <person name="Monteiro-Vitorello C.B."/>
            <person name="Zerillo M.M."/>
            <person name="Van Sluys M.A."/>
            <person name="Camargo L.E."/>
            <person name="Kitajima J.P."/>
        </authorList>
    </citation>
    <scope>NUCLEOTIDE SEQUENCE [LARGE SCALE GENOMIC DNA]</scope>
    <source>
        <strain evidence="3 4">DSM 46306</strain>
    </source>
</reference>
<proteinExistence type="predicted"/>
<dbReference type="KEGG" id="lxy:O159_23010"/>
<feature type="compositionally biased region" description="Basic and acidic residues" evidence="1">
    <location>
        <begin position="41"/>
        <end position="53"/>
    </location>
</feature>
<dbReference type="EMBL" id="CP006734">
    <property type="protein sequence ID" value="AGW42263.1"/>
    <property type="molecule type" value="Genomic_DNA"/>
</dbReference>
<evidence type="ECO:0000313" key="3">
    <source>
        <dbReference type="EMBL" id="AGW42263.1"/>
    </source>
</evidence>
<name>U3PF39_LEIXC</name>
<feature type="region of interest" description="Disordered" evidence="1">
    <location>
        <begin position="36"/>
        <end position="76"/>
    </location>
</feature>
<dbReference type="AlphaFoldDB" id="U3PF39"/>
<evidence type="ECO:0000313" key="2">
    <source>
        <dbReference type="EMBL" id="AGW41740.1"/>
    </source>
</evidence>
<keyword evidence="4" id="KW-1185">Reference proteome</keyword>
<evidence type="ECO:0000313" key="4">
    <source>
        <dbReference type="Proteomes" id="UP000016743"/>
    </source>
</evidence>
<gene>
    <name evidence="2" type="ORF">O159_16960</name>
    <name evidence="3" type="ORF">O159_23010</name>
</gene>
<dbReference type="EMBL" id="CP006734">
    <property type="protein sequence ID" value="AGW41740.1"/>
    <property type="molecule type" value="Genomic_DNA"/>
</dbReference>
<dbReference type="PATRIC" id="fig|1389489.3.peg.1635"/>
<protein>
    <submittedName>
        <fullName evidence="3">Uncharacterized protein</fullName>
    </submittedName>
</protein>
<accession>U3PF39</accession>
<evidence type="ECO:0000256" key="1">
    <source>
        <dbReference type="SAM" id="MobiDB-lite"/>
    </source>
</evidence>
<organism evidence="3 4">
    <name type="scientific">Leifsonia xyli subsp. cynodontis DSM 46306</name>
    <dbReference type="NCBI Taxonomy" id="1389489"/>
    <lineage>
        <taxon>Bacteria</taxon>
        <taxon>Bacillati</taxon>
        <taxon>Actinomycetota</taxon>
        <taxon>Actinomycetes</taxon>
        <taxon>Micrococcales</taxon>
        <taxon>Microbacteriaceae</taxon>
        <taxon>Leifsonia</taxon>
    </lineage>
</organism>
<dbReference type="RefSeq" id="WP_021755212.1">
    <property type="nucleotide sequence ID" value="NC_022438.1"/>
</dbReference>
<sequence length="76" mass="8241">MTPFIRVRSADGPKHEYDVSPELVVAFPDDYVIIDDNPVDSAREPKYVTEKATKPAKPAAEAAPEPSLGETNEEGA</sequence>
<dbReference type="HOGENOM" id="CLU_2650018_0_0_11"/>
<dbReference type="STRING" id="1389489.O159_16960"/>
<dbReference type="Proteomes" id="UP000016743">
    <property type="component" value="Chromosome"/>
</dbReference>
<dbReference type="KEGG" id="lxy:O159_16960"/>
<feature type="compositionally biased region" description="Low complexity" evidence="1">
    <location>
        <begin position="55"/>
        <end position="66"/>
    </location>
</feature>